<evidence type="ECO:0000313" key="5">
    <source>
        <dbReference type="Proteomes" id="UP000193920"/>
    </source>
</evidence>
<comment type="similarity">
    <text evidence="1">Belongs to the TUB family.</text>
</comment>
<dbReference type="OrthoDB" id="8775810at2759"/>
<evidence type="ECO:0000256" key="1">
    <source>
        <dbReference type="ARBA" id="ARBA00007129"/>
    </source>
</evidence>
<keyword evidence="5" id="KW-1185">Reference proteome</keyword>
<proteinExistence type="inferred from homology"/>
<dbReference type="PANTHER" id="PTHR16517:SF7">
    <property type="entry name" value="PROTEIN KING TUBBY"/>
    <property type="match status" value="1"/>
</dbReference>
<dbReference type="SUPFAM" id="SSF54518">
    <property type="entry name" value="Tubby C-terminal domain-like"/>
    <property type="match status" value="1"/>
</dbReference>
<evidence type="ECO:0000256" key="2">
    <source>
        <dbReference type="SAM" id="MobiDB-lite"/>
    </source>
</evidence>
<sequence length="473" mass="55418">MPDLENRQIEKKYQRETQKKNNNTSMNNLIQPAPKVIAFNNNNKSKHELMFVPLNKIDEINENENKEEEIKNIKLNSENKINANNKNKLIKNNHLFKEGFDSKSDEQNKNINKKKEEEEEENIDGSDYSESRPMLKDTYKKENDKINKKKISIRFGKKKEDDLSNDEINKIKLNKKENNNNNSSKEYNFEKETEEIEKLQINNNDRKFNFLDALPSSNYSTYKRIEKGHILRCRVIRKVGKINHIHPEYYLINDDTDEFILAARRRKNIKKMDYIITTDENSFTKTSSGYVGKLIVKQDKFTLYNAENYDPTLPDKGLYESASIFYNRNSSPREMFIALPALHLEHGSSKYSKDFLADAKSNNTDKIIILRNNPPRWNEITQSHCLNFSGRVTQPSIKNFQLIYDKGNSYMKCFGFSYDDSQKFEPISVDNPILLQFGRCGPNNFTLDIRYPLTPLEAFAISLTTFEAFDTLY</sequence>
<evidence type="ECO:0000259" key="3">
    <source>
        <dbReference type="Pfam" id="PF01167"/>
    </source>
</evidence>
<name>A0A1Y2E8K7_9FUNG</name>
<dbReference type="PRINTS" id="PR01573">
    <property type="entry name" value="SUPERTUBBY"/>
</dbReference>
<protein>
    <submittedName>
        <fullName evidence="4">Tub-domain-containing protein</fullName>
    </submittedName>
</protein>
<dbReference type="Gene3D" id="3.20.90.10">
    <property type="entry name" value="Tubby Protein, Chain A"/>
    <property type="match status" value="1"/>
</dbReference>
<dbReference type="InterPro" id="IPR025659">
    <property type="entry name" value="Tubby-like_C"/>
</dbReference>
<evidence type="ECO:0000313" key="4">
    <source>
        <dbReference type="EMBL" id="ORY67890.1"/>
    </source>
</evidence>
<dbReference type="STRING" id="1754190.A0A1Y2E8K7"/>
<dbReference type="PANTHER" id="PTHR16517">
    <property type="entry name" value="TUBBY-RELATED"/>
    <property type="match status" value="1"/>
</dbReference>
<dbReference type="Pfam" id="PF01167">
    <property type="entry name" value="Tub"/>
    <property type="match status" value="1"/>
</dbReference>
<feature type="domain" description="Tubby C-terminal" evidence="3">
    <location>
        <begin position="225"/>
        <end position="467"/>
    </location>
</feature>
<organism evidence="4 5">
    <name type="scientific">Neocallimastix californiae</name>
    <dbReference type="NCBI Taxonomy" id="1754190"/>
    <lineage>
        <taxon>Eukaryota</taxon>
        <taxon>Fungi</taxon>
        <taxon>Fungi incertae sedis</taxon>
        <taxon>Chytridiomycota</taxon>
        <taxon>Chytridiomycota incertae sedis</taxon>
        <taxon>Neocallimastigomycetes</taxon>
        <taxon>Neocallimastigales</taxon>
        <taxon>Neocallimastigaceae</taxon>
        <taxon>Neocallimastix</taxon>
    </lineage>
</organism>
<dbReference type="EMBL" id="MCOG01000048">
    <property type="protein sequence ID" value="ORY67890.1"/>
    <property type="molecule type" value="Genomic_DNA"/>
</dbReference>
<dbReference type="AlphaFoldDB" id="A0A1Y2E8K7"/>
<comment type="caution">
    <text evidence="4">The sequence shown here is derived from an EMBL/GenBank/DDBJ whole genome shotgun (WGS) entry which is preliminary data.</text>
</comment>
<accession>A0A1Y2E8K7</accession>
<gene>
    <name evidence="4" type="ORF">LY90DRAFT_380014</name>
</gene>
<dbReference type="Proteomes" id="UP000193920">
    <property type="component" value="Unassembled WGS sequence"/>
</dbReference>
<feature type="region of interest" description="Disordered" evidence="2">
    <location>
        <begin position="96"/>
        <end position="134"/>
    </location>
</feature>
<feature type="compositionally biased region" description="Basic and acidic residues" evidence="2">
    <location>
        <begin position="96"/>
        <end position="116"/>
    </location>
</feature>
<dbReference type="InterPro" id="IPR000007">
    <property type="entry name" value="Tubby_C"/>
</dbReference>
<reference evidence="4 5" key="1">
    <citation type="submission" date="2016-08" db="EMBL/GenBank/DDBJ databases">
        <title>A Parts List for Fungal Cellulosomes Revealed by Comparative Genomics.</title>
        <authorList>
            <consortium name="DOE Joint Genome Institute"/>
            <person name="Haitjema C.H."/>
            <person name="Gilmore S.P."/>
            <person name="Henske J.K."/>
            <person name="Solomon K.V."/>
            <person name="De Groot R."/>
            <person name="Kuo A."/>
            <person name="Mondo S.J."/>
            <person name="Salamov A.A."/>
            <person name="Labutti K."/>
            <person name="Zhao Z."/>
            <person name="Chiniquy J."/>
            <person name="Barry K."/>
            <person name="Brewer H.M."/>
            <person name="Purvine S.O."/>
            <person name="Wright A.T."/>
            <person name="Boxma B."/>
            <person name="Van Alen T."/>
            <person name="Hackstein J.H."/>
            <person name="Baker S.E."/>
            <person name="Grigoriev I.V."/>
            <person name="O'Malley M.A."/>
        </authorList>
    </citation>
    <scope>NUCLEOTIDE SEQUENCE [LARGE SCALE GENOMIC DNA]</scope>
    <source>
        <strain evidence="4 5">G1</strain>
    </source>
</reference>